<evidence type="ECO:0000313" key="2">
    <source>
        <dbReference type="Proteomes" id="UP000256690"/>
    </source>
</evidence>
<organism evidence="1 2">
    <name type="scientific">Aspergillus mulundensis</name>
    <dbReference type="NCBI Taxonomy" id="1810919"/>
    <lineage>
        <taxon>Eukaryota</taxon>
        <taxon>Fungi</taxon>
        <taxon>Dikarya</taxon>
        <taxon>Ascomycota</taxon>
        <taxon>Pezizomycotina</taxon>
        <taxon>Eurotiomycetes</taxon>
        <taxon>Eurotiomycetidae</taxon>
        <taxon>Eurotiales</taxon>
        <taxon>Aspergillaceae</taxon>
        <taxon>Aspergillus</taxon>
        <taxon>Aspergillus subgen. Nidulantes</taxon>
    </lineage>
</organism>
<reference evidence="1 2" key="1">
    <citation type="journal article" date="2018" name="IMA Fungus">
        <title>IMA Genome-F 9: Draft genome sequence of Annulohypoxylon stygium, Aspergillus mulundensis, Berkeleyomyces basicola (syn. Thielaviopsis basicola), Ceratocystis smalleyi, two Cercospora beticola strains, Coleophoma cylindrospora, Fusarium fracticaudum, Phialophora cf. hyalina, and Morchella septimelata.</title>
        <authorList>
            <person name="Wingfield B.D."/>
            <person name="Bills G.F."/>
            <person name="Dong Y."/>
            <person name="Huang W."/>
            <person name="Nel W.J."/>
            <person name="Swalarsk-Parry B.S."/>
            <person name="Vaghefi N."/>
            <person name="Wilken P.M."/>
            <person name="An Z."/>
            <person name="de Beer Z.W."/>
            <person name="De Vos L."/>
            <person name="Chen L."/>
            <person name="Duong T.A."/>
            <person name="Gao Y."/>
            <person name="Hammerbacher A."/>
            <person name="Kikkert J.R."/>
            <person name="Li Y."/>
            <person name="Li H."/>
            <person name="Li K."/>
            <person name="Li Q."/>
            <person name="Liu X."/>
            <person name="Ma X."/>
            <person name="Naidoo K."/>
            <person name="Pethybridge S.J."/>
            <person name="Sun J."/>
            <person name="Steenkamp E.T."/>
            <person name="van der Nest M.A."/>
            <person name="van Wyk S."/>
            <person name="Wingfield M.J."/>
            <person name="Xiong C."/>
            <person name="Yue Q."/>
            <person name="Zhang X."/>
        </authorList>
    </citation>
    <scope>NUCLEOTIDE SEQUENCE [LARGE SCALE GENOMIC DNA]</scope>
    <source>
        <strain evidence="1 2">DSM 5745</strain>
    </source>
</reference>
<dbReference type="RefSeq" id="XP_026600785.1">
    <property type="nucleotide sequence ID" value="XM_026750772.1"/>
</dbReference>
<dbReference type="Proteomes" id="UP000256690">
    <property type="component" value="Unassembled WGS sequence"/>
</dbReference>
<dbReference type="GeneID" id="38119126"/>
<comment type="caution">
    <text evidence="1">The sequence shown here is derived from an EMBL/GenBank/DDBJ whole genome shotgun (WGS) entry which is preliminary data.</text>
</comment>
<sequence>MELKGPSIRTAVRNSCKANAARLIELLKSQPDPYVDVDTLPPGLVFIQSFNPEDAHDVISPTWYFPPIPAASLAKWPINPSYYYNRETLDLMLVDYDPDEPIPVGHNYPSCAADRARELMQDMTGLFATTRRKIKMSLIERTNWEKVLPSGNSFLSRLSLLVNDCGPVSWSSACYENVSNANNTSPHIILTTSQEFDSSPENHLFVGELAPIISAISNRLEQPEFQDMTYFPYNQALQLSFSGPQSGRILQWCNTSKGTFEIKQSALYSFEKAGAAP</sequence>
<dbReference type="OrthoDB" id="4453902at2759"/>
<proteinExistence type="predicted"/>
<protein>
    <submittedName>
        <fullName evidence="1">Uncharacterized protein</fullName>
    </submittedName>
</protein>
<keyword evidence="2" id="KW-1185">Reference proteome</keyword>
<name>A0A3D8R4T6_9EURO</name>
<dbReference type="AlphaFoldDB" id="A0A3D8R4T6"/>
<gene>
    <name evidence="1" type="ORF">DSM5745_08756</name>
</gene>
<dbReference type="STRING" id="1810919.A0A3D8R4T6"/>
<evidence type="ECO:0000313" key="1">
    <source>
        <dbReference type="EMBL" id="RDW68996.1"/>
    </source>
</evidence>
<dbReference type="EMBL" id="PVWQ01000011">
    <property type="protein sequence ID" value="RDW68996.1"/>
    <property type="molecule type" value="Genomic_DNA"/>
</dbReference>
<accession>A0A3D8R4T6</accession>